<feature type="region of interest" description="Disordered" evidence="1">
    <location>
        <begin position="1"/>
        <end position="67"/>
    </location>
</feature>
<evidence type="ECO:0000256" key="1">
    <source>
        <dbReference type="SAM" id="MobiDB-lite"/>
    </source>
</evidence>
<accession>A0AAV9S8E9</accession>
<keyword evidence="3" id="KW-1185">Reference proteome</keyword>
<evidence type="ECO:0000313" key="2">
    <source>
        <dbReference type="EMBL" id="KAK5617648.1"/>
    </source>
</evidence>
<dbReference type="AlphaFoldDB" id="A0AAV9S8E9"/>
<dbReference type="Proteomes" id="UP001311232">
    <property type="component" value="Unassembled WGS sequence"/>
</dbReference>
<name>A0AAV9S8E9_9TELE</name>
<sequence length="376" mass="41306">MWRLRDPSSTPLSTEGRRDASVPGFAPVQPSLLLPAPDPVPEGFRDELPSHSVPVREGFKNGLPSLPVPVSGPVLEGSKDEPASLPVPACERLGDGLTSLPVPVSEEFESELPPLPNLGCKDDLPPSLVGVPEEFMDELSPLPVPVLEALEDKLPPLPDPVSEGFKEELPPIVPVLEGCEDALPPSAKLQWLHRRSLQRCRRFPEPRRRPPRPRQGFQWFLHCFSKLHRQLPRAQPRDRCLQGSSMLHGRPLNCLLRGSSTRLGQPPDKLGRAIRLNSVSARDDPRAVHPLFCNFCFFPAFQDALHPPWSGFLLFFGLLGRLGATLEGETLLGQGSIDSQDSVGPKSSSQDSAPLLHHIAVTVWVSFLPALLHFMS</sequence>
<gene>
    <name evidence="2" type="ORF">CRENBAI_002267</name>
</gene>
<reference evidence="2 3" key="1">
    <citation type="submission" date="2021-06" db="EMBL/GenBank/DDBJ databases">
        <authorList>
            <person name="Palmer J.M."/>
        </authorList>
    </citation>
    <scope>NUCLEOTIDE SEQUENCE [LARGE SCALE GENOMIC DNA]</scope>
    <source>
        <strain evidence="2 3">MEX-2019</strain>
        <tissue evidence="2">Muscle</tissue>
    </source>
</reference>
<evidence type="ECO:0000313" key="3">
    <source>
        <dbReference type="Proteomes" id="UP001311232"/>
    </source>
</evidence>
<protein>
    <submittedName>
        <fullName evidence="2">Uncharacterized protein</fullName>
    </submittedName>
</protein>
<dbReference type="EMBL" id="JAHHUM010000685">
    <property type="protein sequence ID" value="KAK5617648.1"/>
    <property type="molecule type" value="Genomic_DNA"/>
</dbReference>
<comment type="caution">
    <text evidence="2">The sequence shown here is derived from an EMBL/GenBank/DDBJ whole genome shotgun (WGS) entry which is preliminary data.</text>
</comment>
<organism evidence="2 3">
    <name type="scientific">Crenichthys baileyi</name>
    <name type="common">White River springfish</name>
    <dbReference type="NCBI Taxonomy" id="28760"/>
    <lineage>
        <taxon>Eukaryota</taxon>
        <taxon>Metazoa</taxon>
        <taxon>Chordata</taxon>
        <taxon>Craniata</taxon>
        <taxon>Vertebrata</taxon>
        <taxon>Euteleostomi</taxon>
        <taxon>Actinopterygii</taxon>
        <taxon>Neopterygii</taxon>
        <taxon>Teleostei</taxon>
        <taxon>Neoteleostei</taxon>
        <taxon>Acanthomorphata</taxon>
        <taxon>Ovalentaria</taxon>
        <taxon>Atherinomorphae</taxon>
        <taxon>Cyprinodontiformes</taxon>
        <taxon>Goodeidae</taxon>
        <taxon>Crenichthys</taxon>
    </lineage>
</organism>
<proteinExistence type="predicted"/>